<evidence type="ECO:0000256" key="1">
    <source>
        <dbReference type="SAM" id="Phobius"/>
    </source>
</evidence>
<evidence type="ECO:0000313" key="4">
    <source>
        <dbReference type="Proteomes" id="UP001142317"/>
    </source>
</evidence>
<dbReference type="EMBL" id="BSEO01000001">
    <property type="protein sequence ID" value="GLJ78999.1"/>
    <property type="molecule type" value="Genomic_DNA"/>
</dbReference>
<dbReference type="Proteomes" id="UP001142317">
    <property type="component" value="Unassembled WGS sequence"/>
</dbReference>
<evidence type="ECO:0000313" key="3">
    <source>
        <dbReference type="EMBL" id="GLJ78999.1"/>
    </source>
</evidence>
<feature type="domain" description="Putative Flp pilus-assembly TadG-like N-terminal" evidence="2">
    <location>
        <begin position="18"/>
        <end position="64"/>
    </location>
</feature>
<organism evidence="3 4">
    <name type="scientific">Microbacterium imperiale</name>
    <dbReference type="NCBI Taxonomy" id="33884"/>
    <lineage>
        <taxon>Bacteria</taxon>
        <taxon>Bacillati</taxon>
        <taxon>Actinomycetota</taxon>
        <taxon>Actinomycetes</taxon>
        <taxon>Micrococcales</taxon>
        <taxon>Microbacteriaceae</taxon>
        <taxon>Microbacterium</taxon>
    </lineage>
</organism>
<evidence type="ECO:0000259" key="2">
    <source>
        <dbReference type="Pfam" id="PF13400"/>
    </source>
</evidence>
<keyword evidence="1" id="KW-0812">Transmembrane</keyword>
<gene>
    <name evidence="3" type="ORF">GCM10017586_06810</name>
</gene>
<keyword evidence="4" id="KW-1185">Reference proteome</keyword>
<keyword evidence="1" id="KW-1133">Transmembrane helix</keyword>
<dbReference type="RefSeq" id="WP_210004847.1">
    <property type="nucleotide sequence ID" value="NZ_BSEO01000001.1"/>
</dbReference>
<accession>A0A9W6HFB5</accession>
<reference evidence="3" key="2">
    <citation type="submission" date="2023-01" db="EMBL/GenBank/DDBJ databases">
        <authorList>
            <person name="Sun Q."/>
            <person name="Evtushenko L."/>
        </authorList>
    </citation>
    <scope>NUCLEOTIDE SEQUENCE</scope>
    <source>
        <strain evidence="3">VKM Ac-1447</strain>
    </source>
</reference>
<sequence>MSHRSPCRGSALRREEDGSVLILALGYAALAVVLVLVTIDASSLYLARKHADTVADAAALAAADGFTVVVDGGAASARLDRGAVEDLARQVVGATPGAALVRADSPDGLSARVTVATTWHPPVSTLFVPEGVRIEATATSRTVLQ</sequence>
<protein>
    <recommendedName>
        <fullName evidence="2">Putative Flp pilus-assembly TadG-like N-terminal domain-containing protein</fullName>
    </recommendedName>
</protein>
<keyword evidence="1" id="KW-0472">Membrane</keyword>
<feature type="transmembrane region" description="Helical" evidence="1">
    <location>
        <begin position="20"/>
        <end position="39"/>
    </location>
</feature>
<reference evidence="3" key="1">
    <citation type="journal article" date="2014" name="Int. J. Syst. Evol. Microbiol.">
        <title>Complete genome sequence of Corynebacterium casei LMG S-19264T (=DSM 44701T), isolated from a smear-ripened cheese.</title>
        <authorList>
            <consortium name="US DOE Joint Genome Institute (JGI-PGF)"/>
            <person name="Walter F."/>
            <person name="Albersmeier A."/>
            <person name="Kalinowski J."/>
            <person name="Ruckert C."/>
        </authorList>
    </citation>
    <scope>NUCLEOTIDE SEQUENCE</scope>
    <source>
        <strain evidence="3">VKM Ac-1447</strain>
    </source>
</reference>
<dbReference type="AlphaFoldDB" id="A0A9W6HFB5"/>
<comment type="caution">
    <text evidence="3">The sequence shown here is derived from an EMBL/GenBank/DDBJ whole genome shotgun (WGS) entry which is preliminary data.</text>
</comment>
<proteinExistence type="predicted"/>
<dbReference type="InterPro" id="IPR028087">
    <property type="entry name" value="Tad_N"/>
</dbReference>
<dbReference type="Pfam" id="PF13400">
    <property type="entry name" value="Tad"/>
    <property type="match status" value="1"/>
</dbReference>
<name>A0A9W6HFB5_9MICO</name>